<dbReference type="PaxDb" id="39947-A0A0P0W0X7"/>
<sequence>MHGHRRPPAPASPAVSAAAGRGVHHRELEEADVVGDETIVAGELTPAGAVEAAGVLPVHERDVPLPSPARPLQHHLPLHRPQILTRELRRHPLTSKQKQHQFKFSLFQPRNETAMLQCNAIWYVQCVQEEETRAAAIAGDLTLMKLFLWSVISRWWRWPLSPSTIGGVRRPFLPPCSAPAEFSALPNPWLPTKCGDAFSQPDGSKMSTSKEEETPLYLKSRQSPSSMPLPSTNSFQPG</sequence>
<feature type="region of interest" description="Disordered" evidence="1">
    <location>
        <begin position="193"/>
        <end position="238"/>
    </location>
</feature>
<feature type="region of interest" description="Disordered" evidence="1">
    <location>
        <begin position="1"/>
        <end position="24"/>
    </location>
</feature>
<evidence type="ECO:0000313" key="3">
    <source>
        <dbReference type="Proteomes" id="UP000059680"/>
    </source>
</evidence>
<reference evidence="2 3" key="2">
    <citation type="journal article" date="2013" name="Plant Cell Physiol.">
        <title>Rice Annotation Project Database (RAP-DB): an integrative and interactive database for rice genomics.</title>
        <authorList>
            <person name="Sakai H."/>
            <person name="Lee S.S."/>
            <person name="Tanaka T."/>
            <person name="Numa H."/>
            <person name="Kim J."/>
            <person name="Kawahara Y."/>
            <person name="Wakimoto H."/>
            <person name="Yang C.C."/>
            <person name="Iwamoto M."/>
            <person name="Abe T."/>
            <person name="Yamada Y."/>
            <person name="Muto A."/>
            <person name="Inokuchi H."/>
            <person name="Ikemura T."/>
            <person name="Matsumoto T."/>
            <person name="Sasaki T."/>
            <person name="Itoh T."/>
        </authorList>
    </citation>
    <scope>NUCLEOTIDE SEQUENCE [LARGE SCALE GENOMIC DNA]</scope>
    <source>
        <strain evidence="3">cv. Nipponbare</strain>
    </source>
</reference>
<feature type="compositionally biased region" description="Polar residues" evidence="1">
    <location>
        <begin position="220"/>
        <end position="238"/>
    </location>
</feature>
<dbReference type="Proteomes" id="UP000059680">
    <property type="component" value="Chromosome 3"/>
</dbReference>
<dbReference type="InParanoid" id="A0A0P0W0X7"/>
<dbReference type="ExpressionAtlas" id="A0A0P0W0X7">
    <property type="expression patterns" value="baseline and differential"/>
</dbReference>
<dbReference type="Gramene" id="Os03t0622300-02">
    <property type="protein sequence ID" value="Os03t0622300-02"/>
    <property type="gene ID" value="Os03g0622300"/>
</dbReference>
<accession>A0A0P0W0X7</accession>
<dbReference type="EMBL" id="AP014959">
    <property type="protein sequence ID" value="BAS85316.1"/>
    <property type="molecule type" value="Genomic_DNA"/>
</dbReference>
<name>A0A0P0W0X7_ORYSJ</name>
<feature type="compositionally biased region" description="Low complexity" evidence="1">
    <location>
        <begin position="12"/>
        <end position="21"/>
    </location>
</feature>
<protein>
    <submittedName>
        <fullName evidence="2">Os03g0622300 protein</fullName>
    </submittedName>
</protein>
<gene>
    <name evidence="2" type="ordered locus">Os03g0622300</name>
    <name evidence="2" type="ORF">OSNPB_030622300</name>
</gene>
<reference evidence="2 3" key="3">
    <citation type="journal article" date="2013" name="Rice">
        <title>Improvement of the Oryza sativa Nipponbare reference genome using next generation sequence and optical map data.</title>
        <authorList>
            <person name="Kawahara Y."/>
            <person name="de la Bastide M."/>
            <person name="Hamilton J.P."/>
            <person name="Kanamori H."/>
            <person name="McCombie W.R."/>
            <person name="Ouyang S."/>
            <person name="Schwartz D.C."/>
            <person name="Tanaka T."/>
            <person name="Wu J."/>
            <person name="Zhou S."/>
            <person name="Childs K.L."/>
            <person name="Davidson R.M."/>
            <person name="Lin H."/>
            <person name="Quesada-Ocampo L."/>
            <person name="Vaillancourt B."/>
            <person name="Sakai H."/>
            <person name="Lee S.S."/>
            <person name="Kim J."/>
            <person name="Numa H."/>
            <person name="Itoh T."/>
            <person name="Buell C.R."/>
            <person name="Matsumoto T."/>
        </authorList>
    </citation>
    <scope>NUCLEOTIDE SEQUENCE [LARGE SCALE GENOMIC DNA]</scope>
    <source>
        <strain evidence="3">cv. Nipponbare</strain>
    </source>
</reference>
<keyword evidence="3" id="KW-1185">Reference proteome</keyword>
<evidence type="ECO:0000256" key="1">
    <source>
        <dbReference type="SAM" id="MobiDB-lite"/>
    </source>
</evidence>
<evidence type="ECO:0000313" key="2">
    <source>
        <dbReference type="EMBL" id="BAS85316.1"/>
    </source>
</evidence>
<dbReference type="AlphaFoldDB" id="A0A0P0W0X7"/>
<proteinExistence type="predicted"/>
<reference evidence="3" key="1">
    <citation type="journal article" date="2005" name="Nature">
        <title>The map-based sequence of the rice genome.</title>
        <authorList>
            <consortium name="International rice genome sequencing project (IRGSP)"/>
            <person name="Matsumoto T."/>
            <person name="Wu J."/>
            <person name="Kanamori H."/>
            <person name="Katayose Y."/>
            <person name="Fujisawa M."/>
            <person name="Namiki N."/>
            <person name="Mizuno H."/>
            <person name="Yamamoto K."/>
            <person name="Antonio B.A."/>
            <person name="Baba T."/>
            <person name="Sakata K."/>
            <person name="Nagamura Y."/>
            <person name="Aoki H."/>
            <person name="Arikawa K."/>
            <person name="Arita K."/>
            <person name="Bito T."/>
            <person name="Chiden Y."/>
            <person name="Fujitsuka N."/>
            <person name="Fukunaka R."/>
            <person name="Hamada M."/>
            <person name="Harada C."/>
            <person name="Hayashi A."/>
            <person name="Hijishita S."/>
            <person name="Honda M."/>
            <person name="Hosokawa S."/>
            <person name="Ichikawa Y."/>
            <person name="Idonuma A."/>
            <person name="Iijima M."/>
            <person name="Ikeda M."/>
            <person name="Ikeno M."/>
            <person name="Ito K."/>
            <person name="Ito S."/>
            <person name="Ito T."/>
            <person name="Ito Y."/>
            <person name="Ito Y."/>
            <person name="Iwabuchi A."/>
            <person name="Kamiya K."/>
            <person name="Karasawa W."/>
            <person name="Kurita K."/>
            <person name="Katagiri S."/>
            <person name="Kikuta A."/>
            <person name="Kobayashi H."/>
            <person name="Kobayashi N."/>
            <person name="Machita K."/>
            <person name="Maehara T."/>
            <person name="Masukawa M."/>
            <person name="Mizubayashi T."/>
            <person name="Mukai Y."/>
            <person name="Nagasaki H."/>
            <person name="Nagata Y."/>
            <person name="Naito S."/>
            <person name="Nakashima M."/>
            <person name="Nakama Y."/>
            <person name="Nakamichi Y."/>
            <person name="Nakamura M."/>
            <person name="Meguro A."/>
            <person name="Negishi M."/>
            <person name="Ohta I."/>
            <person name="Ohta T."/>
            <person name="Okamoto M."/>
            <person name="Ono N."/>
            <person name="Saji S."/>
            <person name="Sakaguchi M."/>
            <person name="Sakai K."/>
            <person name="Shibata M."/>
            <person name="Shimokawa T."/>
            <person name="Song J."/>
            <person name="Takazaki Y."/>
            <person name="Terasawa K."/>
            <person name="Tsugane M."/>
            <person name="Tsuji K."/>
            <person name="Ueda S."/>
            <person name="Waki K."/>
            <person name="Yamagata H."/>
            <person name="Yamamoto M."/>
            <person name="Yamamoto S."/>
            <person name="Yamane H."/>
            <person name="Yoshiki S."/>
            <person name="Yoshihara R."/>
            <person name="Yukawa K."/>
            <person name="Zhong H."/>
            <person name="Yano M."/>
            <person name="Yuan Q."/>
            <person name="Ouyang S."/>
            <person name="Liu J."/>
            <person name="Jones K.M."/>
            <person name="Gansberger K."/>
            <person name="Moffat K."/>
            <person name="Hill J."/>
            <person name="Bera J."/>
            <person name="Fadrosh D."/>
            <person name="Jin S."/>
            <person name="Johri S."/>
            <person name="Kim M."/>
            <person name="Overton L."/>
            <person name="Reardon M."/>
            <person name="Tsitrin T."/>
            <person name="Vuong H."/>
            <person name="Weaver B."/>
            <person name="Ciecko A."/>
            <person name="Tallon L."/>
            <person name="Jackson J."/>
            <person name="Pai G."/>
            <person name="Aken S.V."/>
            <person name="Utterback T."/>
            <person name="Reidmuller S."/>
            <person name="Feldblyum T."/>
            <person name="Hsiao J."/>
            <person name="Zismann V."/>
            <person name="Iobst S."/>
            <person name="de Vazeille A.R."/>
            <person name="Buell C.R."/>
            <person name="Ying K."/>
            <person name="Li Y."/>
            <person name="Lu T."/>
            <person name="Huang Y."/>
            <person name="Zhao Q."/>
            <person name="Feng Q."/>
            <person name="Zhang L."/>
            <person name="Zhu J."/>
            <person name="Weng Q."/>
            <person name="Mu J."/>
            <person name="Lu Y."/>
            <person name="Fan D."/>
            <person name="Liu Y."/>
            <person name="Guan J."/>
            <person name="Zhang Y."/>
            <person name="Yu S."/>
            <person name="Liu X."/>
            <person name="Zhang Y."/>
            <person name="Hong G."/>
            <person name="Han B."/>
            <person name="Choisne N."/>
            <person name="Demange N."/>
            <person name="Orjeda G."/>
            <person name="Samain S."/>
            <person name="Cattolico L."/>
            <person name="Pelletier E."/>
            <person name="Couloux A."/>
            <person name="Segurens B."/>
            <person name="Wincker P."/>
            <person name="D'Hont A."/>
            <person name="Scarpelli C."/>
            <person name="Weissenbach J."/>
            <person name="Salanoubat M."/>
            <person name="Quetier F."/>
            <person name="Yu Y."/>
            <person name="Kim H.R."/>
            <person name="Rambo T."/>
            <person name="Currie J."/>
            <person name="Collura K."/>
            <person name="Luo M."/>
            <person name="Yang T."/>
            <person name="Ammiraju J.S.S."/>
            <person name="Engler F."/>
            <person name="Soderlund C."/>
            <person name="Wing R.A."/>
            <person name="Palmer L.E."/>
            <person name="de la Bastide M."/>
            <person name="Spiegel L."/>
            <person name="Nascimento L."/>
            <person name="Zutavern T."/>
            <person name="O'Shaughnessy A."/>
            <person name="Dike S."/>
            <person name="Dedhia N."/>
            <person name="Preston R."/>
            <person name="Balija V."/>
            <person name="McCombie W.R."/>
            <person name="Chow T."/>
            <person name="Chen H."/>
            <person name="Chung M."/>
            <person name="Chen C."/>
            <person name="Shaw J."/>
            <person name="Wu H."/>
            <person name="Hsiao K."/>
            <person name="Chao Y."/>
            <person name="Chu M."/>
            <person name="Cheng C."/>
            <person name="Hour A."/>
            <person name="Lee P."/>
            <person name="Lin S."/>
            <person name="Lin Y."/>
            <person name="Liou J."/>
            <person name="Liu S."/>
            <person name="Hsing Y."/>
            <person name="Raghuvanshi S."/>
            <person name="Mohanty A."/>
            <person name="Bharti A.K."/>
            <person name="Gaur A."/>
            <person name="Gupta V."/>
            <person name="Kumar D."/>
            <person name="Ravi V."/>
            <person name="Vij S."/>
            <person name="Kapur A."/>
            <person name="Khurana P."/>
            <person name="Khurana P."/>
            <person name="Khurana J.P."/>
            <person name="Tyagi A.K."/>
            <person name="Gaikwad K."/>
            <person name="Singh A."/>
            <person name="Dalal V."/>
            <person name="Srivastava S."/>
            <person name="Dixit A."/>
            <person name="Pal A.K."/>
            <person name="Ghazi I.A."/>
            <person name="Yadav M."/>
            <person name="Pandit A."/>
            <person name="Bhargava A."/>
            <person name="Sureshbabu K."/>
            <person name="Batra K."/>
            <person name="Sharma T.R."/>
            <person name="Mohapatra T."/>
            <person name="Singh N.K."/>
            <person name="Messing J."/>
            <person name="Nelson A.B."/>
            <person name="Fuks G."/>
            <person name="Kavchok S."/>
            <person name="Keizer G."/>
            <person name="Linton E."/>
            <person name="Llaca V."/>
            <person name="Song R."/>
            <person name="Tanyolac B."/>
            <person name="Young S."/>
            <person name="Ho-Il K."/>
            <person name="Hahn J.H."/>
            <person name="Sangsakoo G."/>
            <person name="Vanavichit A."/>
            <person name="de Mattos Luiz.A.T."/>
            <person name="Zimmer P.D."/>
            <person name="Malone G."/>
            <person name="Dellagostin O."/>
            <person name="de Oliveira A.C."/>
            <person name="Bevan M."/>
            <person name="Bancroft I."/>
            <person name="Minx P."/>
            <person name="Cordum H."/>
            <person name="Wilson R."/>
            <person name="Cheng Z."/>
            <person name="Jin W."/>
            <person name="Jiang J."/>
            <person name="Leong S.A."/>
            <person name="Iwama H."/>
            <person name="Gojobori T."/>
            <person name="Itoh T."/>
            <person name="Niimura Y."/>
            <person name="Fujii Y."/>
            <person name="Habara T."/>
            <person name="Sakai H."/>
            <person name="Sato Y."/>
            <person name="Wilson G."/>
            <person name="Kumar K."/>
            <person name="McCouch S."/>
            <person name="Juretic N."/>
            <person name="Hoen D."/>
            <person name="Wright S."/>
            <person name="Bruskiewich R."/>
            <person name="Bureau T."/>
            <person name="Miyao A."/>
            <person name="Hirochika H."/>
            <person name="Nishikawa T."/>
            <person name="Kadowaki K."/>
            <person name="Sugiura M."/>
            <person name="Burr B."/>
            <person name="Sasaki T."/>
        </authorList>
    </citation>
    <scope>NUCLEOTIDE SEQUENCE [LARGE SCALE GENOMIC DNA]</scope>
    <source>
        <strain evidence="3">cv. Nipponbare</strain>
    </source>
</reference>
<organism evidence="2 3">
    <name type="scientific">Oryza sativa subsp. japonica</name>
    <name type="common">Rice</name>
    <dbReference type="NCBI Taxonomy" id="39947"/>
    <lineage>
        <taxon>Eukaryota</taxon>
        <taxon>Viridiplantae</taxon>
        <taxon>Streptophyta</taxon>
        <taxon>Embryophyta</taxon>
        <taxon>Tracheophyta</taxon>
        <taxon>Spermatophyta</taxon>
        <taxon>Magnoliopsida</taxon>
        <taxon>Liliopsida</taxon>
        <taxon>Poales</taxon>
        <taxon>Poaceae</taxon>
        <taxon>BOP clade</taxon>
        <taxon>Oryzoideae</taxon>
        <taxon>Oryzeae</taxon>
        <taxon>Oryzinae</taxon>
        <taxon>Oryza</taxon>
        <taxon>Oryza sativa</taxon>
    </lineage>
</organism>